<keyword evidence="5" id="KW-0964">Secreted</keyword>
<dbReference type="Gene3D" id="1.10.1280.10">
    <property type="entry name" value="Di-copper center containing domain from catechol oxidase"/>
    <property type="match status" value="1"/>
</dbReference>
<evidence type="ECO:0000259" key="10">
    <source>
        <dbReference type="PROSITE" id="PS00498"/>
    </source>
</evidence>
<dbReference type="SUPFAM" id="SSF48056">
    <property type="entry name" value="Di-copper centre-containing domain"/>
    <property type="match status" value="1"/>
</dbReference>
<keyword evidence="4" id="KW-0813">Transport</keyword>
<name>A0A1W7RAE8_9SCOR</name>
<dbReference type="FunFam" id="1.10.1280.10:FF:000004">
    <property type="entry name" value="Hemocyanin subunit 2"/>
    <property type="match status" value="1"/>
</dbReference>
<dbReference type="InterPro" id="IPR013788">
    <property type="entry name" value="Hemocyanin/hexamerin"/>
</dbReference>
<dbReference type="Gene3D" id="1.20.1370.10">
    <property type="entry name" value="Hemocyanin, N-terminal domain"/>
    <property type="match status" value="1"/>
</dbReference>
<dbReference type="PROSITE" id="PS00498">
    <property type="entry name" value="TYROSINASE_2"/>
    <property type="match status" value="1"/>
</dbReference>
<dbReference type="GO" id="GO:0005576">
    <property type="term" value="C:extracellular region"/>
    <property type="evidence" value="ECO:0007669"/>
    <property type="project" value="UniProtKB-SubCell"/>
</dbReference>
<dbReference type="GO" id="GO:0016491">
    <property type="term" value="F:oxidoreductase activity"/>
    <property type="evidence" value="ECO:0007669"/>
    <property type="project" value="InterPro"/>
</dbReference>
<evidence type="ECO:0000256" key="6">
    <source>
        <dbReference type="ARBA" id="ARBA00022621"/>
    </source>
</evidence>
<reference evidence="11" key="1">
    <citation type="submission" date="2016-11" db="EMBL/GenBank/DDBJ databases">
        <title>Venom-gland transcriptomics and venom proteomics of the black-back scorpion (Hadrurus spadix) reveal detectability challenges and an unexplored realm of animal toxin diversity.</title>
        <authorList>
            <person name="Rokyta D.R."/>
            <person name="Ward M.J."/>
        </authorList>
    </citation>
    <scope>NUCLEOTIDE SEQUENCE</scope>
    <source>
        <tissue evidence="11">Venom gland</tissue>
    </source>
</reference>
<organism evidence="11">
    <name type="scientific">Hadrurus spadix</name>
    <dbReference type="NCBI Taxonomy" id="141984"/>
    <lineage>
        <taxon>Eukaryota</taxon>
        <taxon>Metazoa</taxon>
        <taxon>Ecdysozoa</taxon>
        <taxon>Arthropoda</taxon>
        <taxon>Chelicerata</taxon>
        <taxon>Arachnida</taxon>
        <taxon>Scorpiones</taxon>
        <taxon>Iurida</taxon>
        <taxon>Iuroidea</taxon>
        <taxon>Hadrurus</taxon>
    </lineage>
</organism>
<dbReference type="InterPro" id="IPR005203">
    <property type="entry name" value="Hemocyanin_C"/>
</dbReference>
<comment type="similarity">
    <text evidence="3">Belongs to the tyrosinase family. Hemocyanin subfamily.</text>
</comment>
<dbReference type="InterPro" id="IPR036697">
    <property type="entry name" value="Hemocyanin_N_sf"/>
</dbReference>
<evidence type="ECO:0000256" key="8">
    <source>
        <dbReference type="ARBA" id="ARBA00023008"/>
    </source>
</evidence>
<keyword evidence="9" id="KW-1015">Disulfide bond</keyword>
<evidence type="ECO:0000256" key="7">
    <source>
        <dbReference type="ARBA" id="ARBA00022723"/>
    </source>
</evidence>
<dbReference type="AlphaFoldDB" id="A0A1W7RAE8"/>
<evidence type="ECO:0000256" key="3">
    <source>
        <dbReference type="ARBA" id="ARBA00009470"/>
    </source>
</evidence>
<dbReference type="Pfam" id="PF03722">
    <property type="entry name" value="Hemocyanin_N"/>
    <property type="match status" value="1"/>
</dbReference>
<comment type="function">
    <text evidence="1">Hemocyanins are copper-containing oxygen carriers occurring freely dissolved in the hemolymph of many mollusks and arthropods.</text>
</comment>
<dbReference type="GO" id="GO:0005344">
    <property type="term" value="F:oxygen carrier activity"/>
    <property type="evidence" value="ECO:0007669"/>
    <property type="project" value="UniProtKB-KW"/>
</dbReference>
<keyword evidence="8" id="KW-0186">Copper</keyword>
<evidence type="ECO:0000256" key="1">
    <source>
        <dbReference type="ARBA" id="ARBA00002958"/>
    </source>
</evidence>
<keyword evidence="6" id="KW-0561">Oxygen transport</keyword>
<dbReference type="InterPro" id="IPR005204">
    <property type="entry name" value="Hemocyanin_N"/>
</dbReference>
<dbReference type="GO" id="GO:0046872">
    <property type="term" value="F:metal ion binding"/>
    <property type="evidence" value="ECO:0007669"/>
    <property type="project" value="UniProtKB-KW"/>
</dbReference>
<dbReference type="Pfam" id="PF00372">
    <property type="entry name" value="Hemocyanin_M"/>
    <property type="match status" value="1"/>
</dbReference>
<dbReference type="PROSITE" id="PS00210">
    <property type="entry name" value="HEMOCYANIN_2"/>
    <property type="match status" value="1"/>
</dbReference>
<evidence type="ECO:0000256" key="9">
    <source>
        <dbReference type="ARBA" id="ARBA00023157"/>
    </source>
</evidence>
<dbReference type="PRINTS" id="PR00187">
    <property type="entry name" value="HAEMOCYANIN"/>
</dbReference>
<dbReference type="InterPro" id="IPR014756">
    <property type="entry name" value="Ig_E-set"/>
</dbReference>
<evidence type="ECO:0000313" key="11">
    <source>
        <dbReference type="EMBL" id="JAV48119.1"/>
    </source>
</evidence>
<evidence type="ECO:0000256" key="5">
    <source>
        <dbReference type="ARBA" id="ARBA00022525"/>
    </source>
</evidence>
<dbReference type="EMBL" id="GFAH01000270">
    <property type="protein sequence ID" value="JAV48119.1"/>
    <property type="molecule type" value="Transcribed_RNA"/>
</dbReference>
<dbReference type="FunFam" id="2.60.40.1520:FF:000001">
    <property type="entry name" value="Hemocyanin subunit 2"/>
    <property type="match status" value="1"/>
</dbReference>
<dbReference type="SUPFAM" id="SSF81296">
    <property type="entry name" value="E set domains"/>
    <property type="match status" value="1"/>
</dbReference>
<protein>
    <submittedName>
        <fullName evidence="11">Hemocyanin subunit 5b</fullName>
    </submittedName>
</protein>
<dbReference type="InterPro" id="IPR037020">
    <property type="entry name" value="Hemocyanin_C_sf"/>
</dbReference>
<dbReference type="SUPFAM" id="SSF48050">
    <property type="entry name" value="Hemocyanin, N-terminal domain"/>
    <property type="match status" value="1"/>
</dbReference>
<evidence type="ECO:0000256" key="2">
    <source>
        <dbReference type="ARBA" id="ARBA00004239"/>
    </source>
</evidence>
<sequence length="631" mass="73645">MTADVAEKQKRIVPLFQFAALTTRQKFGLRAEKDDRFRGLGILGRGKLFSCFHRDHLEEARNFFEILIDANTFDEFMDLCHQARDFVNEGLYIYTVSVAILHRSDCLHVTLPPVQEVFPEKFIPVETLFKSFKESKLHEDSEEVVVEIEKTGNILDPEYNLAYYREDIGINAHHWHWHLVYPATWRSEKLGRRKDRKGELFYYMHQQMCARYDCERLSNGLPRMAPFHNFEEPLEGYSSHLGSTINGQPYASRPEGVVLRDMKEVSVQDLTRWRERILDAIHLERVIDEHGKEVHLDEENGIDILGNIIESSYDSINEGYYGSLHNWGHVLMARAQDHDGRYQTNPGVMSDTATSLRDPIFYRWHRFIDDMIQEYKENLPVYDKRQLGFTGVKVISVNVKGSSPNVIKTCFKDDILDLSHAINFDRKGPVKVKYQHLDHEPFTYKIEVTNQGTKTRHAYVRIFLAPKYDELGNELTPNELRRLMIEMDKFNYELKPGKNLIEHSSHQSSVIVRKEHTFAELINHHDEFARESCNCGWPEHLLVPKGNEQGMTFHLFVILTDLTHDLVYDHGHRPNICSEAVSYCGLKDELYPDKRPMGFPFDRLIEEENLHDWLVPNMSATEITIKHGHCD</sequence>
<dbReference type="InterPro" id="IPR002227">
    <property type="entry name" value="Tyrosinase_Cu-bd"/>
</dbReference>
<evidence type="ECO:0000256" key="4">
    <source>
        <dbReference type="ARBA" id="ARBA00022448"/>
    </source>
</evidence>
<dbReference type="PANTHER" id="PTHR11511">
    <property type="entry name" value="LARVAL STORAGE PROTEIN/PHENOLOXIDASE"/>
    <property type="match status" value="1"/>
</dbReference>
<dbReference type="InterPro" id="IPR000896">
    <property type="entry name" value="Hemocyanin/hexamerin_mid_dom"/>
</dbReference>
<keyword evidence="7" id="KW-0479">Metal-binding</keyword>
<dbReference type="FunFam" id="1.20.1370.10:FF:000002">
    <property type="entry name" value="Hemocyanin subunit B"/>
    <property type="match status" value="1"/>
</dbReference>
<dbReference type="Pfam" id="PF03723">
    <property type="entry name" value="Hemocyanin_C"/>
    <property type="match status" value="1"/>
</dbReference>
<dbReference type="Gene3D" id="2.60.40.1520">
    <property type="entry name" value="Hemocyanin, C-terminal domain"/>
    <property type="match status" value="1"/>
</dbReference>
<dbReference type="InterPro" id="IPR008922">
    <property type="entry name" value="Di-copper_centre_dom_sf"/>
</dbReference>
<dbReference type="PANTHER" id="PTHR11511:SF4">
    <property type="entry name" value="PHENOLOXIDASE 2-RELATED"/>
    <property type="match status" value="1"/>
</dbReference>
<dbReference type="PROSITE" id="PS00209">
    <property type="entry name" value="HEMOCYANIN_1"/>
    <property type="match status" value="1"/>
</dbReference>
<proteinExistence type="inferred from homology"/>
<comment type="subcellular location">
    <subcellularLocation>
        <location evidence="2">Secreted</location>
        <location evidence="2">Extracellular space</location>
    </subcellularLocation>
</comment>
<feature type="domain" description="Tyrosinase copper-binding" evidence="10">
    <location>
        <begin position="358"/>
        <end position="369"/>
    </location>
</feature>
<accession>A0A1W7RAE8</accession>